<dbReference type="GO" id="GO:0005261">
    <property type="term" value="F:monoatomic cation channel activity"/>
    <property type="evidence" value="ECO:0007669"/>
    <property type="project" value="InterPro"/>
</dbReference>
<dbReference type="AlphaFoldDB" id="A0A4S2DGY4"/>
<gene>
    <name evidence="4" type="ORF">E5347_12715</name>
</gene>
<keyword evidence="1" id="KW-0945">Host-virus interaction</keyword>
<feature type="transmembrane region" description="Helical" evidence="3">
    <location>
        <begin position="12"/>
        <end position="34"/>
    </location>
</feature>
<protein>
    <submittedName>
        <fullName evidence="4">Uncharacterized protein</fullName>
    </submittedName>
</protein>
<dbReference type="Pfam" id="PF00558">
    <property type="entry name" value="Vpu"/>
    <property type="match status" value="1"/>
</dbReference>
<dbReference type="GO" id="GO:0033644">
    <property type="term" value="C:host cell membrane"/>
    <property type="evidence" value="ECO:0007669"/>
    <property type="project" value="InterPro"/>
</dbReference>
<evidence type="ECO:0000313" key="4">
    <source>
        <dbReference type="EMBL" id="TGY41339.1"/>
    </source>
</evidence>
<comment type="caution">
    <text evidence="4">The sequence shown here is derived from an EMBL/GenBank/DDBJ whole genome shotgun (WGS) entry which is preliminary data.</text>
</comment>
<dbReference type="GO" id="GO:0032801">
    <property type="term" value="P:receptor catabolic process"/>
    <property type="evidence" value="ECO:0007669"/>
    <property type="project" value="InterPro"/>
</dbReference>
<keyword evidence="5" id="KW-1185">Reference proteome</keyword>
<evidence type="ECO:0000256" key="1">
    <source>
        <dbReference type="ARBA" id="ARBA00022581"/>
    </source>
</evidence>
<dbReference type="GO" id="GO:0019076">
    <property type="term" value="P:viral release from host cell"/>
    <property type="evidence" value="ECO:0007669"/>
    <property type="project" value="InterPro"/>
</dbReference>
<sequence>MDLAVKIFQIVFYSIGALFMLTFAIIGVWAFIIFNKYYKTKRIENYLLEKIYQAINQITYKNNSSLNENTDEDLLGLDNLLDENADNE</sequence>
<organism evidence="4 5">
    <name type="scientific">Clostridium sartagoforme</name>
    <dbReference type="NCBI Taxonomy" id="84031"/>
    <lineage>
        <taxon>Bacteria</taxon>
        <taxon>Bacillati</taxon>
        <taxon>Bacillota</taxon>
        <taxon>Clostridia</taxon>
        <taxon>Eubacteriales</taxon>
        <taxon>Clostridiaceae</taxon>
        <taxon>Clostridium</taxon>
    </lineage>
</organism>
<evidence type="ECO:0000256" key="2">
    <source>
        <dbReference type="ARBA" id="ARBA00023136"/>
    </source>
</evidence>
<dbReference type="InterPro" id="IPR008187">
    <property type="entry name" value="Vpu"/>
</dbReference>
<name>A0A4S2DGY4_9CLOT</name>
<dbReference type="Proteomes" id="UP000306888">
    <property type="component" value="Unassembled WGS sequence"/>
</dbReference>
<keyword evidence="2 3" id="KW-0472">Membrane</keyword>
<dbReference type="OrthoDB" id="1935227at2"/>
<keyword evidence="3" id="KW-1133">Transmembrane helix</keyword>
<reference evidence="4 5" key="1">
    <citation type="submission" date="2019-04" db="EMBL/GenBank/DDBJ databases">
        <title>Microbes associate with the intestines of laboratory mice.</title>
        <authorList>
            <person name="Navarre W."/>
            <person name="Wong E."/>
            <person name="Huang K."/>
            <person name="Tropini C."/>
            <person name="Ng K."/>
            <person name="Yu B."/>
        </authorList>
    </citation>
    <scope>NUCLEOTIDE SEQUENCE [LARGE SCALE GENOMIC DNA]</scope>
    <source>
        <strain evidence="4 5">NM50_B9-20</strain>
    </source>
</reference>
<keyword evidence="3" id="KW-0812">Transmembrane</keyword>
<accession>A0A4S2DGY4</accession>
<proteinExistence type="predicted"/>
<evidence type="ECO:0000256" key="3">
    <source>
        <dbReference type="SAM" id="Phobius"/>
    </source>
</evidence>
<evidence type="ECO:0000313" key="5">
    <source>
        <dbReference type="Proteomes" id="UP000306888"/>
    </source>
</evidence>
<dbReference type="RefSeq" id="WP_136007605.1">
    <property type="nucleotide sequence ID" value="NZ_SRYR01000008.1"/>
</dbReference>
<dbReference type="EMBL" id="SRYR01000008">
    <property type="protein sequence ID" value="TGY41339.1"/>
    <property type="molecule type" value="Genomic_DNA"/>
</dbReference>